<comment type="caution">
    <text evidence="9">The sequence shown here is derived from an EMBL/GenBank/DDBJ whole genome shotgun (WGS) entry which is preliminary data.</text>
</comment>
<dbReference type="EMBL" id="JAMZMK010008963">
    <property type="protein sequence ID" value="KAI7737737.1"/>
    <property type="molecule type" value="Genomic_DNA"/>
</dbReference>
<evidence type="ECO:0000256" key="2">
    <source>
        <dbReference type="ARBA" id="ARBA00007406"/>
    </source>
</evidence>
<feature type="compositionally biased region" description="Basic residues" evidence="7">
    <location>
        <begin position="7"/>
        <end position="22"/>
    </location>
</feature>
<dbReference type="GO" id="GO:0006096">
    <property type="term" value="P:glycolytic process"/>
    <property type="evidence" value="ECO:0007669"/>
    <property type="project" value="UniProtKB-KW"/>
</dbReference>
<dbReference type="Proteomes" id="UP001206925">
    <property type="component" value="Unassembled WGS sequence"/>
</dbReference>
<dbReference type="GO" id="GO:0051287">
    <property type="term" value="F:NAD binding"/>
    <property type="evidence" value="ECO:0007669"/>
    <property type="project" value="InterPro"/>
</dbReference>
<keyword evidence="10" id="KW-1185">Reference proteome</keyword>
<dbReference type="PANTHER" id="PTHR10836">
    <property type="entry name" value="GLYCERALDEHYDE 3-PHOSPHATE DEHYDROGENASE"/>
    <property type="match status" value="1"/>
</dbReference>
<evidence type="ECO:0000256" key="5">
    <source>
        <dbReference type="ARBA" id="ARBA00023027"/>
    </source>
</evidence>
<dbReference type="InterPro" id="IPR020828">
    <property type="entry name" value="GlycerAld_3-P_DH_NAD(P)-bd"/>
</dbReference>
<evidence type="ECO:0000256" key="7">
    <source>
        <dbReference type="SAM" id="MobiDB-lite"/>
    </source>
</evidence>
<organism evidence="9 10">
    <name type="scientific">Ambrosia artemisiifolia</name>
    <name type="common">Common ragweed</name>
    <dbReference type="NCBI Taxonomy" id="4212"/>
    <lineage>
        <taxon>Eukaryota</taxon>
        <taxon>Viridiplantae</taxon>
        <taxon>Streptophyta</taxon>
        <taxon>Embryophyta</taxon>
        <taxon>Tracheophyta</taxon>
        <taxon>Spermatophyta</taxon>
        <taxon>Magnoliopsida</taxon>
        <taxon>eudicotyledons</taxon>
        <taxon>Gunneridae</taxon>
        <taxon>Pentapetalae</taxon>
        <taxon>asterids</taxon>
        <taxon>campanulids</taxon>
        <taxon>Asterales</taxon>
        <taxon>Asteraceae</taxon>
        <taxon>Asteroideae</taxon>
        <taxon>Heliantheae alliance</taxon>
        <taxon>Heliantheae</taxon>
        <taxon>Ambrosia</taxon>
    </lineage>
</organism>
<protein>
    <recommendedName>
        <fullName evidence="3">glyceraldehyde-3-phosphate dehydrogenase (phosphorylating)</fullName>
        <ecNumber evidence="3">1.2.1.12</ecNumber>
    </recommendedName>
</protein>
<keyword evidence="6" id="KW-0324">Glycolysis</keyword>
<dbReference type="Gene3D" id="3.40.50.720">
    <property type="entry name" value="NAD(P)-binding Rossmann-like Domain"/>
    <property type="match status" value="1"/>
</dbReference>
<dbReference type="EC" id="1.2.1.12" evidence="3"/>
<dbReference type="SMART" id="SM00846">
    <property type="entry name" value="Gp_dh_N"/>
    <property type="match status" value="1"/>
</dbReference>
<accession>A0AAD5C9S6</accession>
<feature type="region of interest" description="Disordered" evidence="7">
    <location>
        <begin position="1"/>
        <end position="32"/>
    </location>
</feature>
<dbReference type="GO" id="GO:0004365">
    <property type="term" value="F:glyceraldehyde-3-phosphate dehydrogenase (NAD+) (phosphorylating) activity"/>
    <property type="evidence" value="ECO:0007669"/>
    <property type="project" value="UniProtKB-EC"/>
</dbReference>
<evidence type="ECO:0000256" key="4">
    <source>
        <dbReference type="ARBA" id="ARBA00023002"/>
    </source>
</evidence>
<dbReference type="AlphaFoldDB" id="A0AAD5C9S6"/>
<comment type="pathway">
    <text evidence="1">Carbohydrate degradation; glycolysis; pyruvate from D-glyceraldehyde 3-phosphate: step 1/5.</text>
</comment>
<feature type="domain" description="Glyceraldehyde 3-phosphate dehydrogenase NAD(P) binding" evidence="8">
    <location>
        <begin position="30"/>
        <end position="123"/>
    </location>
</feature>
<evidence type="ECO:0000256" key="3">
    <source>
        <dbReference type="ARBA" id="ARBA00013119"/>
    </source>
</evidence>
<proteinExistence type="inferred from homology"/>
<dbReference type="InterPro" id="IPR036291">
    <property type="entry name" value="NAD(P)-bd_dom_sf"/>
</dbReference>
<comment type="similarity">
    <text evidence="2">Belongs to the glyceraldehyde-3-phosphate dehydrogenase family.</text>
</comment>
<dbReference type="PANTHER" id="PTHR10836:SF112">
    <property type="entry name" value="GLYCERALDEHYDE-3-PHOSPHATE DEHYDROGENASE GAPC1, CYTOSOLIC-RELATED"/>
    <property type="match status" value="1"/>
</dbReference>
<evidence type="ECO:0000256" key="6">
    <source>
        <dbReference type="ARBA" id="ARBA00023152"/>
    </source>
</evidence>
<keyword evidence="4" id="KW-0560">Oxidoreductase</keyword>
<sequence>MKTERERKKKGGERREKQRKGKGISQADTMRQSESQTYMFKYNTVHGQWKHHELKVKDEKTLLFEEIPWGADGADFVVEYTGVFTYKDKAAAHLKIIGSPTVVLVFSFGTSIAEPHVSSAPICPATT</sequence>
<dbReference type="InterPro" id="IPR020831">
    <property type="entry name" value="GlycerAld/Erythrose_P_DH"/>
</dbReference>
<keyword evidence="5" id="KW-0520">NAD</keyword>
<dbReference type="GO" id="GO:0005829">
    <property type="term" value="C:cytosol"/>
    <property type="evidence" value="ECO:0007669"/>
    <property type="project" value="TreeGrafter"/>
</dbReference>
<evidence type="ECO:0000259" key="8">
    <source>
        <dbReference type="SMART" id="SM00846"/>
    </source>
</evidence>
<evidence type="ECO:0000256" key="1">
    <source>
        <dbReference type="ARBA" id="ARBA00004869"/>
    </source>
</evidence>
<gene>
    <name evidence="9" type="ORF">M8C21_020750</name>
</gene>
<evidence type="ECO:0000313" key="9">
    <source>
        <dbReference type="EMBL" id="KAI7737737.1"/>
    </source>
</evidence>
<name>A0AAD5C9S6_AMBAR</name>
<evidence type="ECO:0000313" key="10">
    <source>
        <dbReference type="Proteomes" id="UP001206925"/>
    </source>
</evidence>
<reference evidence="9" key="1">
    <citation type="submission" date="2022-06" db="EMBL/GenBank/DDBJ databases">
        <title>Uncovering the hologenomic basis of an extraordinary plant invasion.</title>
        <authorList>
            <person name="Bieker V.C."/>
            <person name="Martin M.D."/>
            <person name="Gilbert T."/>
            <person name="Hodgins K."/>
            <person name="Battlay P."/>
            <person name="Petersen B."/>
            <person name="Wilson J."/>
        </authorList>
    </citation>
    <scope>NUCLEOTIDE SEQUENCE</scope>
    <source>
        <strain evidence="9">AA19_3_7</strain>
        <tissue evidence="9">Leaf</tissue>
    </source>
</reference>
<dbReference type="SUPFAM" id="SSF51735">
    <property type="entry name" value="NAD(P)-binding Rossmann-fold domains"/>
    <property type="match status" value="1"/>
</dbReference>